<dbReference type="EMBL" id="GGEC01063149">
    <property type="protein sequence ID" value="MBX43633.1"/>
    <property type="molecule type" value="Transcribed_RNA"/>
</dbReference>
<keyword evidence="1" id="KW-0808">Transferase</keyword>
<dbReference type="GO" id="GO:0032259">
    <property type="term" value="P:methylation"/>
    <property type="evidence" value="ECO:0007669"/>
    <property type="project" value="UniProtKB-KW"/>
</dbReference>
<accession>A0A2P2NME4</accession>
<organism evidence="1">
    <name type="scientific">Rhizophora mucronata</name>
    <name type="common">Asiatic mangrove</name>
    <dbReference type="NCBI Taxonomy" id="61149"/>
    <lineage>
        <taxon>Eukaryota</taxon>
        <taxon>Viridiplantae</taxon>
        <taxon>Streptophyta</taxon>
        <taxon>Embryophyta</taxon>
        <taxon>Tracheophyta</taxon>
        <taxon>Spermatophyta</taxon>
        <taxon>Magnoliopsida</taxon>
        <taxon>eudicotyledons</taxon>
        <taxon>Gunneridae</taxon>
        <taxon>Pentapetalae</taxon>
        <taxon>rosids</taxon>
        <taxon>fabids</taxon>
        <taxon>Malpighiales</taxon>
        <taxon>Rhizophoraceae</taxon>
        <taxon>Rhizophora</taxon>
    </lineage>
</organism>
<dbReference type="GO" id="GO:0008168">
    <property type="term" value="F:methyltransferase activity"/>
    <property type="evidence" value="ECO:0007669"/>
    <property type="project" value="UniProtKB-KW"/>
</dbReference>
<proteinExistence type="predicted"/>
<protein>
    <submittedName>
        <fullName evidence="1">5-methyltetrahydropteroyltriglutamatehomocysteine methyltransferase</fullName>
    </submittedName>
</protein>
<keyword evidence="1" id="KW-0489">Methyltransferase</keyword>
<sequence length="13" mass="1737">MPFFLRRWNRKVS</sequence>
<reference evidence="1" key="1">
    <citation type="submission" date="2018-02" db="EMBL/GenBank/DDBJ databases">
        <title>Rhizophora mucronata_Transcriptome.</title>
        <authorList>
            <person name="Meera S.P."/>
            <person name="Sreeshan A."/>
            <person name="Augustine A."/>
        </authorList>
    </citation>
    <scope>NUCLEOTIDE SEQUENCE</scope>
    <source>
        <tissue evidence="1">Leaf</tissue>
    </source>
</reference>
<name>A0A2P2NME4_RHIMU</name>
<evidence type="ECO:0000313" key="1">
    <source>
        <dbReference type="EMBL" id="MBX43633.1"/>
    </source>
</evidence>